<accession>A0A2I0XBH3</accession>
<organism evidence="3 4">
    <name type="scientific">Dendrobium catenatum</name>
    <dbReference type="NCBI Taxonomy" id="906689"/>
    <lineage>
        <taxon>Eukaryota</taxon>
        <taxon>Viridiplantae</taxon>
        <taxon>Streptophyta</taxon>
        <taxon>Embryophyta</taxon>
        <taxon>Tracheophyta</taxon>
        <taxon>Spermatophyta</taxon>
        <taxon>Magnoliopsida</taxon>
        <taxon>Liliopsida</taxon>
        <taxon>Asparagales</taxon>
        <taxon>Orchidaceae</taxon>
        <taxon>Epidendroideae</taxon>
        <taxon>Malaxideae</taxon>
        <taxon>Dendrobiinae</taxon>
        <taxon>Dendrobium</taxon>
    </lineage>
</organism>
<dbReference type="InterPro" id="IPR008269">
    <property type="entry name" value="Lon_proteolytic"/>
</dbReference>
<dbReference type="AlphaFoldDB" id="A0A2I0XBH3"/>
<dbReference type="InterPro" id="IPR027065">
    <property type="entry name" value="Lon_Prtase"/>
</dbReference>
<dbReference type="GO" id="GO:0004252">
    <property type="term" value="F:serine-type endopeptidase activity"/>
    <property type="evidence" value="ECO:0007669"/>
    <property type="project" value="InterPro"/>
</dbReference>
<dbReference type="STRING" id="906689.A0A2I0XBH3"/>
<reference evidence="3 4" key="2">
    <citation type="journal article" date="2017" name="Nature">
        <title>The Apostasia genome and the evolution of orchids.</title>
        <authorList>
            <person name="Zhang G.Q."/>
            <person name="Liu K.W."/>
            <person name="Li Z."/>
            <person name="Lohaus R."/>
            <person name="Hsiao Y.Y."/>
            <person name="Niu S.C."/>
            <person name="Wang J.Y."/>
            <person name="Lin Y.C."/>
            <person name="Xu Q."/>
            <person name="Chen L.J."/>
            <person name="Yoshida K."/>
            <person name="Fujiwara S."/>
            <person name="Wang Z.W."/>
            <person name="Zhang Y.Q."/>
            <person name="Mitsuda N."/>
            <person name="Wang M."/>
            <person name="Liu G.H."/>
            <person name="Pecoraro L."/>
            <person name="Huang H.X."/>
            <person name="Xiao X.J."/>
            <person name="Lin M."/>
            <person name="Wu X.Y."/>
            <person name="Wu W.L."/>
            <person name="Chen Y.Y."/>
            <person name="Chang S.B."/>
            <person name="Sakamoto S."/>
            <person name="Ohme-Takagi M."/>
            <person name="Yagi M."/>
            <person name="Zeng S.J."/>
            <person name="Shen C.Y."/>
            <person name="Yeh C.M."/>
            <person name="Luo Y.B."/>
            <person name="Tsai W.C."/>
            <person name="Van de Peer Y."/>
            <person name="Liu Z.J."/>
        </authorList>
    </citation>
    <scope>NUCLEOTIDE SEQUENCE [LARGE SCALE GENOMIC DNA]</scope>
    <source>
        <tissue evidence="3">The whole plant</tissue>
    </source>
</reference>
<reference evidence="3 4" key="1">
    <citation type="journal article" date="2016" name="Sci. Rep.">
        <title>The Dendrobium catenatum Lindl. genome sequence provides insights into polysaccharide synthase, floral development and adaptive evolution.</title>
        <authorList>
            <person name="Zhang G.Q."/>
            <person name="Xu Q."/>
            <person name="Bian C."/>
            <person name="Tsai W.C."/>
            <person name="Yeh C.M."/>
            <person name="Liu K.W."/>
            <person name="Yoshida K."/>
            <person name="Zhang L.S."/>
            <person name="Chang S.B."/>
            <person name="Chen F."/>
            <person name="Shi Y."/>
            <person name="Su Y.Y."/>
            <person name="Zhang Y.Q."/>
            <person name="Chen L.J."/>
            <person name="Yin Y."/>
            <person name="Lin M."/>
            <person name="Huang H."/>
            <person name="Deng H."/>
            <person name="Wang Z.W."/>
            <person name="Zhu S.L."/>
            <person name="Zhao X."/>
            <person name="Deng C."/>
            <person name="Niu S.C."/>
            <person name="Huang J."/>
            <person name="Wang M."/>
            <person name="Liu G.H."/>
            <person name="Yang H.J."/>
            <person name="Xiao X.J."/>
            <person name="Hsiao Y.Y."/>
            <person name="Wu W.L."/>
            <person name="Chen Y.Y."/>
            <person name="Mitsuda N."/>
            <person name="Ohme-Takagi M."/>
            <person name="Luo Y.B."/>
            <person name="Van de Peer Y."/>
            <person name="Liu Z.J."/>
        </authorList>
    </citation>
    <scope>NUCLEOTIDE SEQUENCE [LARGE SCALE GENOMIC DNA]</scope>
    <source>
        <tissue evidence="3">The whole plant</tissue>
    </source>
</reference>
<feature type="domain" description="Lon proteolytic" evidence="2">
    <location>
        <begin position="153"/>
        <end position="229"/>
    </location>
</feature>
<dbReference type="Pfam" id="PF05362">
    <property type="entry name" value="Lon_C"/>
    <property type="match status" value="1"/>
</dbReference>
<protein>
    <submittedName>
        <fullName evidence="3">Lon protease like 1, mitochondrial</fullName>
    </submittedName>
</protein>
<dbReference type="SUPFAM" id="SSF52540">
    <property type="entry name" value="P-loop containing nucleoside triphosphate hydrolases"/>
    <property type="match status" value="1"/>
</dbReference>
<gene>
    <name evidence="3" type="primary">LON1</name>
    <name evidence="3" type="ORF">MA16_Dca010436</name>
</gene>
<proteinExistence type="predicted"/>
<evidence type="ECO:0000313" key="4">
    <source>
        <dbReference type="Proteomes" id="UP000233837"/>
    </source>
</evidence>
<dbReference type="PANTHER" id="PTHR43718:SF2">
    <property type="entry name" value="LON PROTEASE HOMOLOG, MITOCHONDRIAL"/>
    <property type="match status" value="1"/>
</dbReference>
<keyword evidence="4" id="KW-1185">Reference proteome</keyword>
<dbReference type="InterPro" id="IPR027417">
    <property type="entry name" value="P-loop_NTPase"/>
</dbReference>
<evidence type="ECO:0000313" key="3">
    <source>
        <dbReference type="EMBL" id="PKU85277.1"/>
    </source>
</evidence>
<dbReference type="GO" id="GO:0051131">
    <property type="term" value="P:chaperone-mediated protein complex assembly"/>
    <property type="evidence" value="ECO:0007669"/>
    <property type="project" value="TreeGrafter"/>
</dbReference>
<dbReference type="InterPro" id="IPR014721">
    <property type="entry name" value="Ribsml_uS5_D2-typ_fold_subgr"/>
</dbReference>
<dbReference type="GO" id="GO:0004176">
    <property type="term" value="F:ATP-dependent peptidase activity"/>
    <property type="evidence" value="ECO:0007669"/>
    <property type="project" value="InterPro"/>
</dbReference>
<name>A0A2I0XBH3_9ASPA</name>
<dbReference type="GO" id="GO:0003697">
    <property type="term" value="F:single-stranded DNA binding"/>
    <property type="evidence" value="ECO:0007669"/>
    <property type="project" value="TreeGrafter"/>
</dbReference>
<dbReference type="EMBL" id="KZ501978">
    <property type="protein sequence ID" value="PKU85277.1"/>
    <property type="molecule type" value="Genomic_DNA"/>
</dbReference>
<keyword evidence="1 3" id="KW-0378">Hydrolase</keyword>
<sequence>MASTWFYSASLALSCPFMKPVTASHSCGAFLSLVQVLFVCTTNMIEAILTPLLDRMEVIVIVGYITDEKMHIVRDYLENATREACGIKPEQIPKKIANPEQIGETWEEVEMVDVDLSPDQTTRVGEQINSKVDEVIDIGEKVGGDTEDDKVVIDVSNLVDFVGKLIFHADKIYDHTPIRIVMGLAWTALGRSILYIETTLVGKREGKCALHIAGQLGDVMKECPNCSHSCPSKFV</sequence>
<evidence type="ECO:0000259" key="2">
    <source>
        <dbReference type="Pfam" id="PF05362"/>
    </source>
</evidence>
<dbReference type="PANTHER" id="PTHR43718">
    <property type="entry name" value="LON PROTEASE"/>
    <property type="match status" value="1"/>
</dbReference>
<keyword evidence="1 3" id="KW-0645">Protease</keyword>
<dbReference type="Proteomes" id="UP000233837">
    <property type="component" value="Unassembled WGS sequence"/>
</dbReference>
<evidence type="ECO:0000256" key="1">
    <source>
        <dbReference type="ARBA" id="ARBA00022670"/>
    </source>
</evidence>
<dbReference type="GO" id="GO:0005759">
    <property type="term" value="C:mitochondrial matrix"/>
    <property type="evidence" value="ECO:0007669"/>
    <property type="project" value="TreeGrafter"/>
</dbReference>
<dbReference type="GO" id="GO:0005524">
    <property type="term" value="F:ATP binding"/>
    <property type="evidence" value="ECO:0007669"/>
    <property type="project" value="InterPro"/>
</dbReference>
<dbReference type="Gene3D" id="3.30.230.10">
    <property type="match status" value="1"/>
</dbReference>
<dbReference type="GO" id="GO:0006515">
    <property type="term" value="P:protein quality control for misfolded or incompletely synthesized proteins"/>
    <property type="evidence" value="ECO:0007669"/>
    <property type="project" value="TreeGrafter"/>
</dbReference>
<dbReference type="GO" id="GO:0007005">
    <property type="term" value="P:mitochondrion organization"/>
    <property type="evidence" value="ECO:0007669"/>
    <property type="project" value="TreeGrafter"/>
</dbReference>